<dbReference type="Proteomes" id="UP001198571">
    <property type="component" value="Unassembled WGS sequence"/>
</dbReference>
<evidence type="ECO:0000256" key="6">
    <source>
        <dbReference type="SAM" id="Phobius"/>
    </source>
</evidence>
<feature type="transmembrane region" description="Helical" evidence="6">
    <location>
        <begin position="150"/>
        <end position="176"/>
    </location>
</feature>
<dbReference type="Pfam" id="PF01545">
    <property type="entry name" value="Cation_efflux"/>
    <property type="match status" value="1"/>
</dbReference>
<name>A0ABS8CJF9_9RHOB</name>
<dbReference type="InterPro" id="IPR050291">
    <property type="entry name" value="CDF_Transporter"/>
</dbReference>
<dbReference type="InterPro" id="IPR058533">
    <property type="entry name" value="Cation_efflux_TM"/>
</dbReference>
<dbReference type="PANTHER" id="PTHR43840:SF15">
    <property type="entry name" value="MITOCHONDRIAL METAL TRANSPORTER 1-RELATED"/>
    <property type="match status" value="1"/>
</dbReference>
<feature type="transmembrane region" description="Helical" evidence="6">
    <location>
        <begin position="188"/>
        <end position="209"/>
    </location>
</feature>
<feature type="transmembrane region" description="Helical" evidence="6">
    <location>
        <begin position="79"/>
        <end position="105"/>
    </location>
</feature>
<comment type="caution">
    <text evidence="8">The sequence shown here is derived from an EMBL/GenBank/DDBJ whole genome shotgun (WGS) entry which is preliminary data.</text>
</comment>
<sequence length="307" mass="33276">MTREQRALRVSATATFGLAVFGIGFGLLTRSGAILFDGTYSLLDTFSALLMLLVVRLISSAGSGSKEGKLVERFTLGFWHLEPIVVGVSGTLLIGSASYALFSAVDALLKGGRDLEFGLAILYASLTLCVALSMTFFMRRANRRLNSAILAIDVTGWMISSALTAALLIAFVAGWLTEGTGLAWIRPYIDPGILALICLMVLPLPVPAVRQALAEILLITPADLKQEVDQKARALAKQEGFLSHRAYVARVGRGTQIEIYFIVPKGLPPRPLEEWDAIRDRLGEALGGEGPHRWLTIAFTTDQDWAE</sequence>
<keyword evidence="3 6" id="KW-0812">Transmembrane</keyword>
<evidence type="ECO:0000256" key="3">
    <source>
        <dbReference type="ARBA" id="ARBA00022692"/>
    </source>
</evidence>
<evidence type="ECO:0000256" key="1">
    <source>
        <dbReference type="ARBA" id="ARBA00004141"/>
    </source>
</evidence>
<evidence type="ECO:0000256" key="5">
    <source>
        <dbReference type="ARBA" id="ARBA00023136"/>
    </source>
</evidence>
<keyword evidence="4 6" id="KW-1133">Transmembrane helix</keyword>
<dbReference type="Gene3D" id="1.20.1510.10">
    <property type="entry name" value="Cation efflux protein transmembrane domain"/>
    <property type="match status" value="1"/>
</dbReference>
<gene>
    <name evidence="8" type="ORF">H0485_05820</name>
</gene>
<feature type="transmembrane region" description="Helical" evidence="6">
    <location>
        <begin position="117"/>
        <end position="138"/>
    </location>
</feature>
<dbReference type="EMBL" id="JACDXX010000004">
    <property type="protein sequence ID" value="MCB5409519.1"/>
    <property type="molecule type" value="Genomic_DNA"/>
</dbReference>
<keyword evidence="9" id="KW-1185">Reference proteome</keyword>
<feature type="transmembrane region" description="Helical" evidence="6">
    <location>
        <begin position="7"/>
        <end position="28"/>
    </location>
</feature>
<accession>A0ABS8CJF9</accession>
<evidence type="ECO:0000313" key="9">
    <source>
        <dbReference type="Proteomes" id="UP001198571"/>
    </source>
</evidence>
<protein>
    <submittedName>
        <fullName evidence="8">Cation transporter</fullName>
    </submittedName>
</protein>
<dbReference type="SUPFAM" id="SSF161111">
    <property type="entry name" value="Cation efflux protein transmembrane domain-like"/>
    <property type="match status" value="1"/>
</dbReference>
<comment type="subcellular location">
    <subcellularLocation>
        <location evidence="1">Membrane</location>
        <topology evidence="1">Multi-pass membrane protein</topology>
    </subcellularLocation>
</comment>
<evidence type="ECO:0000313" key="8">
    <source>
        <dbReference type="EMBL" id="MCB5409519.1"/>
    </source>
</evidence>
<keyword evidence="2" id="KW-0813">Transport</keyword>
<feature type="domain" description="Cation efflux protein transmembrane" evidence="7">
    <location>
        <begin position="9"/>
        <end position="217"/>
    </location>
</feature>
<proteinExistence type="predicted"/>
<evidence type="ECO:0000256" key="4">
    <source>
        <dbReference type="ARBA" id="ARBA00022989"/>
    </source>
</evidence>
<evidence type="ECO:0000256" key="2">
    <source>
        <dbReference type="ARBA" id="ARBA00022448"/>
    </source>
</evidence>
<feature type="transmembrane region" description="Helical" evidence="6">
    <location>
        <begin position="40"/>
        <end position="58"/>
    </location>
</feature>
<keyword evidence="5 6" id="KW-0472">Membrane</keyword>
<organism evidence="8 9">
    <name type="scientific">Pseudogemmobacter faecipullorum</name>
    <dbReference type="NCBI Taxonomy" id="2755041"/>
    <lineage>
        <taxon>Bacteria</taxon>
        <taxon>Pseudomonadati</taxon>
        <taxon>Pseudomonadota</taxon>
        <taxon>Alphaproteobacteria</taxon>
        <taxon>Rhodobacterales</taxon>
        <taxon>Paracoccaceae</taxon>
        <taxon>Pseudogemmobacter</taxon>
    </lineage>
</organism>
<evidence type="ECO:0000259" key="7">
    <source>
        <dbReference type="Pfam" id="PF01545"/>
    </source>
</evidence>
<dbReference type="PANTHER" id="PTHR43840">
    <property type="entry name" value="MITOCHONDRIAL METAL TRANSPORTER 1-RELATED"/>
    <property type="match status" value="1"/>
</dbReference>
<reference evidence="8 9" key="1">
    <citation type="submission" date="2020-07" db="EMBL/GenBank/DDBJ databases">
        <title>Pseudogemmobacter sp. nov., isolated from poultry manure in Taiwan.</title>
        <authorList>
            <person name="Lin S.-Y."/>
            <person name="Tang Y.-S."/>
            <person name="Young C.-C."/>
        </authorList>
    </citation>
    <scope>NUCLEOTIDE SEQUENCE [LARGE SCALE GENOMIC DNA]</scope>
    <source>
        <strain evidence="8 9">CC-YST710</strain>
    </source>
</reference>
<dbReference type="RefSeq" id="WP_226934425.1">
    <property type="nucleotide sequence ID" value="NZ_JACDXX010000004.1"/>
</dbReference>
<dbReference type="InterPro" id="IPR027469">
    <property type="entry name" value="Cation_efflux_TMD_sf"/>
</dbReference>